<reference evidence="2" key="1">
    <citation type="submission" date="2021-02" db="EMBL/GenBank/DDBJ databases">
        <authorList>
            <person name="Steward A R."/>
        </authorList>
    </citation>
    <scope>NUCLEOTIDE SEQUENCE</scope>
</reference>
<accession>A0A821XUS3</accession>
<sequence>MADHHVDEPPNKRPKMIRDPFQGPSDTAADGFSNLDMFDLEKDLPDELMGGSWGEQPGVTGPKPPRPRPGAWGTNGPTTAKWG</sequence>
<protein>
    <submittedName>
        <fullName evidence="2">Uncharacterized protein</fullName>
    </submittedName>
</protein>
<evidence type="ECO:0000256" key="1">
    <source>
        <dbReference type="SAM" id="MobiDB-lite"/>
    </source>
</evidence>
<comment type="caution">
    <text evidence="2">The sequence shown here is derived from an EMBL/GenBank/DDBJ whole genome shotgun (WGS) entry which is preliminary data.</text>
</comment>
<name>A0A821XUS3_9NEOP</name>
<dbReference type="AlphaFoldDB" id="A0A821XUS3"/>
<keyword evidence="3" id="KW-1185">Reference proteome</keyword>
<evidence type="ECO:0000313" key="3">
    <source>
        <dbReference type="Proteomes" id="UP000663880"/>
    </source>
</evidence>
<feature type="compositionally biased region" description="Basic and acidic residues" evidence="1">
    <location>
        <begin position="1"/>
        <end position="11"/>
    </location>
</feature>
<evidence type="ECO:0000313" key="2">
    <source>
        <dbReference type="EMBL" id="CAF4949593.1"/>
    </source>
</evidence>
<organism evidence="2 3">
    <name type="scientific">Pieris macdunnoughi</name>
    <dbReference type="NCBI Taxonomy" id="345717"/>
    <lineage>
        <taxon>Eukaryota</taxon>
        <taxon>Metazoa</taxon>
        <taxon>Ecdysozoa</taxon>
        <taxon>Arthropoda</taxon>
        <taxon>Hexapoda</taxon>
        <taxon>Insecta</taxon>
        <taxon>Pterygota</taxon>
        <taxon>Neoptera</taxon>
        <taxon>Endopterygota</taxon>
        <taxon>Lepidoptera</taxon>
        <taxon>Glossata</taxon>
        <taxon>Ditrysia</taxon>
        <taxon>Papilionoidea</taxon>
        <taxon>Pieridae</taxon>
        <taxon>Pierinae</taxon>
        <taxon>Pieris</taxon>
    </lineage>
</organism>
<dbReference type="Proteomes" id="UP000663880">
    <property type="component" value="Unassembled WGS sequence"/>
</dbReference>
<proteinExistence type="predicted"/>
<dbReference type="EMBL" id="CAJOBZ010000071">
    <property type="protein sequence ID" value="CAF4949593.1"/>
    <property type="molecule type" value="Genomic_DNA"/>
</dbReference>
<feature type="region of interest" description="Disordered" evidence="1">
    <location>
        <begin position="1"/>
        <end position="32"/>
    </location>
</feature>
<gene>
    <name evidence="2" type="ORF">PMACD_LOCUS15546</name>
</gene>
<feature type="region of interest" description="Disordered" evidence="1">
    <location>
        <begin position="44"/>
        <end position="83"/>
    </location>
</feature>
<dbReference type="OrthoDB" id="899at2759"/>